<organism evidence="3 5">
    <name type="scientific">Lactococcus lactis subsp. lactis</name>
    <name type="common">Streptococcus lactis</name>
    <dbReference type="NCBI Taxonomy" id="1360"/>
    <lineage>
        <taxon>Bacteria</taxon>
        <taxon>Bacillati</taxon>
        <taxon>Bacillota</taxon>
        <taxon>Bacilli</taxon>
        <taxon>Lactobacillales</taxon>
        <taxon>Streptococcaceae</taxon>
        <taxon>Lactococcus</taxon>
    </lineage>
</organism>
<name>A0A0R2NCC7_LACLL</name>
<dbReference type="CDD" id="cd11541">
    <property type="entry name" value="NTP-PPase_u4"/>
    <property type="match status" value="1"/>
</dbReference>
<evidence type="ECO:0000313" key="2">
    <source>
        <dbReference type="EMBL" id="AWN66423.1"/>
    </source>
</evidence>
<dbReference type="GeneID" id="89634047"/>
<evidence type="ECO:0000313" key="6">
    <source>
        <dbReference type="Proteomes" id="UP000053719"/>
    </source>
</evidence>
<dbReference type="Proteomes" id="UP000053058">
    <property type="component" value="Unassembled WGS sequence"/>
</dbReference>
<evidence type="ECO:0000259" key="1">
    <source>
        <dbReference type="Pfam" id="PF03819"/>
    </source>
</evidence>
<proteinExistence type="predicted"/>
<dbReference type="SUPFAM" id="SSF101386">
    <property type="entry name" value="all-alpha NTP pyrophosphatases"/>
    <property type="match status" value="1"/>
</dbReference>
<dbReference type="Proteomes" id="UP000053719">
    <property type="component" value="Unassembled WGS sequence"/>
</dbReference>
<accession>A0A0R2NCC7</accession>
<dbReference type="EMBL" id="CP028160">
    <property type="protein sequence ID" value="AWN66423.1"/>
    <property type="molecule type" value="Genomic_DNA"/>
</dbReference>
<dbReference type="InterPro" id="IPR011379">
    <property type="entry name" value="MazG-related_GP37"/>
</dbReference>
<dbReference type="PATRIC" id="fig|1360.105.peg.924"/>
<evidence type="ECO:0000313" key="4">
    <source>
        <dbReference type="EMBL" id="KSU23087.1"/>
    </source>
</evidence>
<dbReference type="PIRSF" id="PIRSF006639">
    <property type="entry name" value="UCP006639_pph"/>
    <property type="match status" value="1"/>
</dbReference>
<dbReference type="EMBL" id="LKLU01000008">
    <property type="protein sequence ID" value="KSU23087.1"/>
    <property type="molecule type" value="Genomic_DNA"/>
</dbReference>
<reference evidence="2 7" key="3">
    <citation type="submission" date="2018-03" db="EMBL/GenBank/DDBJ databases">
        <title>Genome sequence of Lactococcus lactis strain 14B4 from almond drupe.</title>
        <authorList>
            <person name="Tran T.D."/>
            <person name="McGarvey J.A."/>
            <person name="Huynh S."/>
            <person name="Parker C.T."/>
        </authorList>
    </citation>
    <scope>NUCLEOTIDE SEQUENCE [LARGE SCALE GENOMIC DNA]</scope>
    <source>
        <strain evidence="2 7">14B4</strain>
    </source>
</reference>
<evidence type="ECO:0000313" key="5">
    <source>
        <dbReference type="Proteomes" id="UP000053058"/>
    </source>
</evidence>
<dbReference type="Gene3D" id="1.10.287.1080">
    <property type="entry name" value="MazG-like"/>
    <property type="match status" value="1"/>
</dbReference>
<evidence type="ECO:0000313" key="3">
    <source>
        <dbReference type="EMBL" id="KSU06820.1"/>
    </source>
</evidence>
<gene>
    <name evidence="3" type="ORF">KF282_0793</name>
    <name evidence="2" type="ORF">LL14B4_09665</name>
    <name evidence="4" type="ORF">M20_0354</name>
</gene>
<dbReference type="InterPro" id="IPR004518">
    <property type="entry name" value="MazG-like_dom"/>
</dbReference>
<dbReference type="EMBL" id="LKLN01000020">
    <property type="protein sequence ID" value="KSU06820.1"/>
    <property type="molecule type" value="Genomic_DNA"/>
</dbReference>
<feature type="domain" description="NTP pyrophosphohydrolase MazG-like" evidence="1">
    <location>
        <begin position="35"/>
        <end position="102"/>
    </location>
</feature>
<reference evidence="3" key="2">
    <citation type="journal article" date="2017" name="Genome Announc.">
        <title>Draft Genome Sequences of 24 Lactococcus lactis Strains.</title>
        <authorList>
            <person name="Backus L."/>
            <person name="Wels M."/>
            <person name="Boekhorst J."/>
            <person name="Dijkstra A.R."/>
            <person name="Beerthuyzen M."/>
            <person name="Kelly W.J."/>
            <person name="Siezen R.J."/>
            <person name="van Hijum S.A."/>
            <person name="Bachmann H."/>
        </authorList>
    </citation>
    <scope>NUCLEOTIDE SEQUENCE</scope>
    <source>
        <strain evidence="3">KF282</strain>
        <strain evidence="4">M20</strain>
    </source>
</reference>
<dbReference type="RefSeq" id="WP_012898400.1">
    <property type="nucleotide sequence ID" value="NZ_CP028160.1"/>
</dbReference>
<reference evidence="5 6" key="1">
    <citation type="submission" date="2015-10" db="EMBL/GenBank/DDBJ databases">
        <title>Draft Genome Sequences of 11 Lactococcus lactis subspecies cremoris strains.</title>
        <authorList>
            <person name="Wels M."/>
            <person name="Backus L."/>
            <person name="Boekhorst J."/>
            <person name="Dijkstra A."/>
            <person name="Beerthuizen M."/>
            <person name="Kelly W."/>
            <person name="Siezen R."/>
            <person name="Bachmann H."/>
            <person name="Van Hijum S."/>
        </authorList>
    </citation>
    <scope>NUCLEOTIDE SEQUENCE [LARGE SCALE GENOMIC DNA]</scope>
    <source>
        <strain evidence="5">KF282</strain>
        <strain evidence="6">M20</strain>
    </source>
</reference>
<protein>
    <recommendedName>
        <fullName evidence="1">NTP pyrophosphohydrolase MazG-like domain-containing protein</fullName>
    </recommendedName>
</protein>
<dbReference type="AlphaFoldDB" id="A0A0R2NCC7"/>
<evidence type="ECO:0000313" key="7">
    <source>
        <dbReference type="Proteomes" id="UP000245919"/>
    </source>
</evidence>
<dbReference type="Proteomes" id="UP000245919">
    <property type="component" value="Chromosome"/>
</dbReference>
<sequence length="115" mass="12734">MDLDAYQKAIIKFDLNEKIESQNEVDFAFVDKVLGLSGEAGEVADKVKKVIRDQEGKLSVNDKKAIGQELGDILWYVATSARYLGISLEQIASENIEKLESRLSRGKISGSGDER</sequence>
<dbReference type="Pfam" id="PF03819">
    <property type="entry name" value="MazG"/>
    <property type="match status" value="1"/>
</dbReference>